<feature type="domain" description="C2H2-type" evidence="7">
    <location>
        <begin position="258"/>
        <end position="282"/>
    </location>
</feature>
<dbReference type="InterPro" id="IPR013087">
    <property type="entry name" value="Znf_C2H2_type"/>
</dbReference>
<evidence type="ECO:0000256" key="1">
    <source>
        <dbReference type="ARBA" id="ARBA00022723"/>
    </source>
</evidence>
<dbReference type="InterPro" id="IPR036236">
    <property type="entry name" value="Znf_C2H2_sf"/>
</dbReference>
<feature type="region of interest" description="Disordered" evidence="6">
    <location>
        <begin position="532"/>
        <end position="553"/>
    </location>
</feature>
<keyword evidence="1" id="KW-0479">Metal-binding</keyword>
<dbReference type="SUPFAM" id="SSF57667">
    <property type="entry name" value="beta-beta-alpha zinc fingers"/>
    <property type="match status" value="3"/>
</dbReference>
<dbReference type="GO" id="GO:0008270">
    <property type="term" value="F:zinc ion binding"/>
    <property type="evidence" value="ECO:0007669"/>
    <property type="project" value="UniProtKB-KW"/>
</dbReference>
<reference evidence="9" key="3">
    <citation type="submission" date="2015-06" db="UniProtKB">
        <authorList>
            <consortium name="EnsemblMetazoa"/>
        </authorList>
    </citation>
    <scope>IDENTIFICATION</scope>
</reference>
<dbReference type="SMART" id="SM00355">
    <property type="entry name" value="ZnF_C2H2"/>
    <property type="match status" value="6"/>
</dbReference>
<evidence type="ECO:0000313" key="10">
    <source>
        <dbReference type="Proteomes" id="UP000014760"/>
    </source>
</evidence>
<feature type="domain" description="C2H2-type" evidence="7">
    <location>
        <begin position="333"/>
        <end position="361"/>
    </location>
</feature>
<reference evidence="10" key="1">
    <citation type="submission" date="2012-12" db="EMBL/GenBank/DDBJ databases">
        <authorList>
            <person name="Hellsten U."/>
            <person name="Grimwood J."/>
            <person name="Chapman J.A."/>
            <person name="Shapiro H."/>
            <person name="Aerts A."/>
            <person name="Otillar R.P."/>
            <person name="Terry A.Y."/>
            <person name="Boore J.L."/>
            <person name="Simakov O."/>
            <person name="Marletaz F."/>
            <person name="Cho S.-J."/>
            <person name="Edsinger-Gonzales E."/>
            <person name="Havlak P."/>
            <person name="Kuo D.-H."/>
            <person name="Larsson T."/>
            <person name="Lv J."/>
            <person name="Arendt D."/>
            <person name="Savage R."/>
            <person name="Osoegawa K."/>
            <person name="de Jong P."/>
            <person name="Lindberg D.R."/>
            <person name="Seaver E.C."/>
            <person name="Weisblat D.A."/>
            <person name="Putnam N.H."/>
            <person name="Grigoriev I.V."/>
            <person name="Rokhsar D.S."/>
        </authorList>
    </citation>
    <scope>NUCLEOTIDE SEQUENCE</scope>
    <source>
        <strain evidence="10">I ESC-2004</strain>
    </source>
</reference>
<dbReference type="GO" id="GO:0000981">
    <property type="term" value="F:DNA-binding transcription factor activity, RNA polymerase II-specific"/>
    <property type="evidence" value="ECO:0007669"/>
    <property type="project" value="TreeGrafter"/>
</dbReference>
<dbReference type="PROSITE" id="PS00028">
    <property type="entry name" value="ZINC_FINGER_C2H2_1"/>
    <property type="match status" value="6"/>
</dbReference>
<dbReference type="Pfam" id="PF00096">
    <property type="entry name" value="zf-C2H2"/>
    <property type="match status" value="5"/>
</dbReference>
<name>R7TZA5_CAPTE</name>
<dbReference type="PROSITE" id="PS50157">
    <property type="entry name" value="ZINC_FINGER_C2H2_2"/>
    <property type="match status" value="6"/>
</dbReference>
<feature type="region of interest" description="Disordered" evidence="6">
    <location>
        <begin position="472"/>
        <end position="510"/>
    </location>
</feature>
<feature type="domain" description="C2H2-type" evidence="7">
    <location>
        <begin position="513"/>
        <end position="541"/>
    </location>
</feature>
<feature type="domain" description="C2H2-type" evidence="7">
    <location>
        <begin position="451"/>
        <end position="479"/>
    </location>
</feature>
<dbReference type="GO" id="GO:0005634">
    <property type="term" value="C:nucleus"/>
    <property type="evidence" value="ECO:0007669"/>
    <property type="project" value="TreeGrafter"/>
</dbReference>
<dbReference type="Proteomes" id="UP000014760">
    <property type="component" value="Unassembled WGS sequence"/>
</dbReference>
<sequence>MALAQRLENLLQATVLQICREIVPFTDTVSLTGDLSVEADSREVCRVTFRRNDTMKTPSPRVGQLPFVDEALSGGKQSLVDSLVAEAMKVWYNEGPSPDRSRVQEIRAEYSQDSRKSIAVELGVEAMTKYGQISPETLEAAAQLRRLADHAVIQFDNNGDREKHERKQKLIANQDFESTPLNGKCHTPIKNSNGMYACPDCGKEFTFGTNLTRHQRNFHGRPFTRKKDGKRLELTENNANLMNTFEEMDATADKKGNYTCVLCERTFSQLNALSVHLKDSHSMLMSDAESLRQGESPGCYPCPTCAQTFSFRLNLQRHIATMHKEDVSSEQSFECESCSMTFPKQSMLSRHVRKVHKGPQQQQQPDDSIAVSPLPSSTHAPPSPALLAPFAGSFTALMQQSPLMQTDSSTNPLLLPHRQYTEEQESDISPPAPPPPPPPGSGTVYSKCLSIQCPLCTLQFSFRTNLVRHMRQAHKKHDRPNIMSNQVPPGRKGRVKKQQRNSQVLPSSQKHRHTCPVCQLSFTFRTNLTRHMRKQHNQVPEEHDSQSIDSSAS</sequence>
<feature type="region of interest" description="Disordered" evidence="6">
    <location>
        <begin position="420"/>
        <end position="443"/>
    </location>
</feature>
<keyword evidence="2" id="KW-0677">Repeat</keyword>
<dbReference type="Gene3D" id="3.30.160.60">
    <property type="entry name" value="Classic Zinc Finger"/>
    <property type="match status" value="4"/>
</dbReference>
<feature type="compositionally biased region" description="Pro residues" evidence="6">
    <location>
        <begin position="430"/>
        <end position="440"/>
    </location>
</feature>
<evidence type="ECO:0000259" key="7">
    <source>
        <dbReference type="PROSITE" id="PS50157"/>
    </source>
</evidence>
<dbReference type="PANTHER" id="PTHR24408:SF58">
    <property type="entry name" value="TRANSCRIPTION FACTOR (TFIIIA), PUTATIVE (AFU_ORTHOLOGUE AFUA_1G05150)-RELATED"/>
    <property type="match status" value="1"/>
</dbReference>
<accession>R7TZA5</accession>
<proteinExistence type="predicted"/>
<feature type="region of interest" description="Disordered" evidence="6">
    <location>
        <begin position="349"/>
        <end position="385"/>
    </location>
</feature>
<evidence type="ECO:0000313" key="8">
    <source>
        <dbReference type="EMBL" id="ELT98957.1"/>
    </source>
</evidence>
<evidence type="ECO:0000313" key="9">
    <source>
        <dbReference type="EnsemblMetazoa" id="CapteP186379"/>
    </source>
</evidence>
<feature type="compositionally biased region" description="Low complexity" evidence="6">
    <location>
        <begin position="372"/>
        <end position="385"/>
    </location>
</feature>
<feature type="domain" description="C2H2-type" evidence="7">
    <location>
        <begin position="300"/>
        <end position="328"/>
    </location>
</feature>
<evidence type="ECO:0000256" key="5">
    <source>
        <dbReference type="PROSITE-ProRule" id="PRU00042"/>
    </source>
</evidence>
<dbReference type="EnsemblMetazoa" id="CapteT186379">
    <property type="protein sequence ID" value="CapteP186379"/>
    <property type="gene ID" value="CapteG186379"/>
</dbReference>
<evidence type="ECO:0000256" key="4">
    <source>
        <dbReference type="ARBA" id="ARBA00022833"/>
    </source>
</evidence>
<dbReference type="EMBL" id="AMQN01010248">
    <property type="status" value="NOT_ANNOTATED_CDS"/>
    <property type="molecule type" value="Genomic_DNA"/>
</dbReference>
<reference evidence="8 10" key="2">
    <citation type="journal article" date="2013" name="Nature">
        <title>Insights into bilaterian evolution from three spiralian genomes.</title>
        <authorList>
            <person name="Simakov O."/>
            <person name="Marletaz F."/>
            <person name="Cho S.J."/>
            <person name="Edsinger-Gonzales E."/>
            <person name="Havlak P."/>
            <person name="Hellsten U."/>
            <person name="Kuo D.H."/>
            <person name="Larsson T."/>
            <person name="Lv J."/>
            <person name="Arendt D."/>
            <person name="Savage R."/>
            <person name="Osoegawa K."/>
            <person name="de Jong P."/>
            <person name="Grimwood J."/>
            <person name="Chapman J.A."/>
            <person name="Shapiro H."/>
            <person name="Aerts A."/>
            <person name="Otillar R.P."/>
            <person name="Terry A.Y."/>
            <person name="Boore J.L."/>
            <person name="Grigoriev I.V."/>
            <person name="Lindberg D.R."/>
            <person name="Seaver E.C."/>
            <person name="Weisblat D.A."/>
            <person name="Putnam N.H."/>
            <person name="Rokhsar D.S."/>
        </authorList>
    </citation>
    <scope>NUCLEOTIDE SEQUENCE</scope>
    <source>
        <strain evidence="8 10">I ESC-2004</strain>
    </source>
</reference>
<organism evidence="8">
    <name type="scientific">Capitella teleta</name>
    <name type="common">Polychaete worm</name>
    <dbReference type="NCBI Taxonomy" id="283909"/>
    <lineage>
        <taxon>Eukaryota</taxon>
        <taxon>Metazoa</taxon>
        <taxon>Spiralia</taxon>
        <taxon>Lophotrochozoa</taxon>
        <taxon>Annelida</taxon>
        <taxon>Polychaeta</taxon>
        <taxon>Sedentaria</taxon>
        <taxon>Scolecida</taxon>
        <taxon>Capitellidae</taxon>
        <taxon>Capitella</taxon>
    </lineage>
</organism>
<dbReference type="HOGENOM" id="CLU_492797_0_0_1"/>
<evidence type="ECO:0000256" key="6">
    <source>
        <dbReference type="SAM" id="MobiDB-lite"/>
    </source>
</evidence>
<dbReference type="EMBL" id="KB307403">
    <property type="protein sequence ID" value="ELT98957.1"/>
    <property type="molecule type" value="Genomic_DNA"/>
</dbReference>
<gene>
    <name evidence="8" type="ORF">CAPTEDRAFT_186379</name>
</gene>
<evidence type="ECO:0000256" key="2">
    <source>
        <dbReference type="ARBA" id="ARBA00022737"/>
    </source>
</evidence>
<dbReference type="PANTHER" id="PTHR24408">
    <property type="entry name" value="ZINC FINGER PROTEIN"/>
    <property type="match status" value="1"/>
</dbReference>
<protein>
    <recommendedName>
        <fullName evidence="7">C2H2-type domain-containing protein</fullName>
    </recommendedName>
</protein>
<feature type="domain" description="C2H2-type" evidence="7">
    <location>
        <begin position="196"/>
        <end position="219"/>
    </location>
</feature>
<keyword evidence="10" id="KW-1185">Reference proteome</keyword>
<dbReference type="AlphaFoldDB" id="R7TZA5"/>
<evidence type="ECO:0000256" key="3">
    <source>
        <dbReference type="ARBA" id="ARBA00022771"/>
    </source>
</evidence>
<dbReference type="GO" id="GO:0043565">
    <property type="term" value="F:sequence-specific DNA binding"/>
    <property type="evidence" value="ECO:0007669"/>
    <property type="project" value="TreeGrafter"/>
</dbReference>
<keyword evidence="4" id="KW-0862">Zinc</keyword>
<keyword evidence="3 5" id="KW-0863">Zinc-finger</keyword>